<evidence type="ECO:0000256" key="1">
    <source>
        <dbReference type="ARBA" id="ARBA00001913"/>
    </source>
</evidence>
<dbReference type="EC" id="3.1.6.6" evidence="9"/>
<dbReference type="InterPro" id="IPR017850">
    <property type="entry name" value="Alkaline_phosphatase_core_sf"/>
</dbReference>
<dbReference type="GO" id="GO:0047753">
    <property type="term" value="F:choline-sulfatase activity"/>
    <property type="evidence" value="ECO:0007669"/>
    <property type="project" value="UniProtKB-EC"/>
</dbReference>
<dbReference type="InterPro" id="IPR000917">
    <property type="entry name" value="Sulfatase_N"/>
</dbReference>
<evidence type="ECO:0000313" key="10">
    <source>
        <dbReference type="Proteomes" id="UP000076079"/>
    </source>
</evidence>
<dbReference type="GO" id="GO:0005737">
    <property type="term" value="C:cytoplasm"/>
    <property type="evidence" value="ECO:0007669"/>
    <property type="project" value="TreeGrafter"/>
</dbReference>
<dbReference type="PATRIC" id="fig|1813736.3.peg.150"/>
<reference evidence="10" key="2">
    <citation type="submission" date="2016-04" db="EMBL/GenBank/DDBJ databases">
        <title>First Complete Genome Sequence of a Subdivision 6 Acidobacterium.</title>
        <authorList>
            <person name="Huang S."/>
            <person name="Vieira S."/>
            <person name="Bunk B."/>
            <person name="Riedel T."/>
            <person name="Sproeer C."/>
            <person name="Overmann J."/>
        </authorList>
    </citation>
    <scope>NUCLEOTIDE SEQUENCE [LARGE SCALE GENOMIC DNA]</scope>
    <source>
        <strain evidence="10">DSM 100886 HEG_-6_39</strain>
    </source>
</reference>
<feature type="domain" description="Sulfatase N-terminal" evidence="8">
    <location>
        <begin position="32"/>
        <end position="371"/>
    </location>
</feature>
<evidence type="ECO:0000259" key="8">
    <source>
        <dbReference type="Pfam" id="PF00884"/>
    </source>
</evidence>
<dbReference type="SUPFAM" id="SSF53649">
    <property type="entry name" value="Alkaline phosphatase-like"/>
    <property type="match status" value="1"/>
</dbReference>
<evidence type="ECO:0000256" key="4">
    <source>
        <dbReference type="ARBA" id="ARBA00022729"/>
    </source>
</evidence>
<evidence type="ECO:0000256" key="5">
    <source>
        <dbReference type="ARBA" id="ARBA00022801"/>
    </source>
</evidence>
<feature type="signal peptide" evidence="7">
    <location>
        <begin position="1"/>
        <end position="25"/>
    </location>
</feature>
<dbReference type="KEGG" id="abac:LuPra_00139"/>
<evidence type="ECO:0000256" key="6">
    <source>
        <dbReference type="ARBA" id="ARBA00022837"/>
    </source>
</evidence>
<gene>
    <name evidence="9" type="primary">betC_1</name>
    <name evidence="9" type="ORF">LuPra_00139</name>
</gene>
<keyword evidence="3" id="KW-0479">Metal-binding</keyword>
<dbReference type="PANTHER" id="PTHR45953:SF1">
    <property type="entry name" value="IDURONATE 2-SULFATASE"/>
    <property type="match status" value="1"/>
</dbReference>
<dbReference type="Pfam" id="PF00884">
    <property type="entry name" value="Sulfatase"/>
    <property type="match status" value="1"/>
</dbReference>
<dbReference type="InterPro" id="IPR024607">
    <property type="entry name" value="Sulfatase_CS"/>
</dbReference>
<dbReference type="EMBL" id="CP015136">
    <property type="protein sequence ID" value="AMY06975.1"/>
    <property type="molecule type" value="Genomic_DNA"/>
</dbReference>
<protein>
    <submittedName>
        <fullName evidence="9">Choline-sulfatase</fullName>
        <ecNumber evidence="9">3.1.6.6</ecNumber>
    </submittedName>
</protein>
<keyword evidence="6" id="KW-0106">Calcium</keyword>
<dbReference type="PANTHER" id="PTHR45953">
    <property type="entry name" value="IDURONATE 2-SULFATASE"/>
    <property type="match status" value="1"/>
</dbReference>
<keyword evidence="10" id="KW-1185">Reference proteome</keyword>
<accession>A0A143PEM9</accession>
<evidence type="ECO:0000256" key="2">
    <source>
        <dbReference type="ARBA" id="ARBA00008779"/>
    </source>
</evidence>
<evidence type="ECO:0000313" key="9">
    <source>
        <dbReference type="EMBL" id="AMY06975.1"/>
    </source>
</evidence>
<feature type="chain" id="PRO_5007511187" evidence="7">
    <location>
        <begin position="26"/>
        <end position="477"/>
    </location>
</feature>
<dbReference type="CDD" id="cd16030">
    <property type="entry name" value="iduronate-2-sulfatase"/>
    <property type="match status" value="1"/>
</dbReference>
<dbReference type="GO" id="GO:0046872">
    <property type="term" value="F:metal ion binding"/>
    <property type="evidence" value="ECO:0007669"/>
    <property type="project" value="UniProtKB-KW"/>
</dbReference>
<proteinExistence type="inferred from homology"/>
<comment type="cofactor">
    <cofactor evidence="1">
        <name>Ca(2+)</name>
        <dbReference type="ChEBI" id="CHEBI:29108"/>
    </cofactor>
</comment>
<organism evidence="9 10">
    <name type="scientific">Luteitalea pratensis</name>
    <dbReference type="NCBI Taxonomy" id="1855912"/>
    <lineage>
        <taxon>Bacteria</taxon>
        <taxon>Pseudomonadati</taxon>
        <taxon>Acidobacteriota</taxon>
        <taxon>Vicinamibacteria</taxon>
        <taxon>Vicinamibacterales</taxon>
        <taxon>Vicinamibacteraceae</taxon>
        <taxon>Luteitalea</taxon>
    </lineage>
</organism>
<dbReference type="PROSITE" id="PS00149">
    <property type="entry name" value="SULFATASE_2"/>
    <property type="match status" value="1"/>
</dbReference>
<dbReference type="PROSITE" id="PS51257">
    <property type="entry name" value="PROKAR_LIPOPROTEIN"/>
    <property type="match status" value="1"/>
</dbReference>
<dbReference type="AlphaFoldDB" id="A0A143PEM9"/>
<dbReference type="GO" id="GO:0004423">
    <property type="term" value="F:iduronate-2-sulfatase activity"/>
    <property type="evidence" value="ECO:0007669"/>
    <property type="project" value="InterPro"/>
</dbReference>
<reference evidence="9 10" key="1">
    <citation type="journal article" date="2016" name="Genome Announc.">
        <title>First Complete Genome Sequence of a Subdivision 6 Acidobacterium Strain.</title>
        <authorList>
            <person name="Huang S."/>
            <person name="Vieira S."/>
            <person name="Bunk B."/>
            <person name="Riedel T."/>
            <person name="Sproer C."/>
            <person name="Overmann J."/>
        </authorList>
    </citation>
    <scope>NUCLEOTIDE SEQUENCE [LARGE SCALE GENOMIC DNA]</scope>
    <source>
        <strain evidence="10">DSM 100886 HEG_-6_39</strain>
    </source>
</reference>
<evidence type="ECO:0000256" key="7">
    <source>
        <dbReference type="SAM" id="SignalP"/>
    </source>
</evidence>
<sequence precursor="true">MFRPILISTIAWAACALVGAGSAFAQPSARRPNVLLIMADDLSDDIGTFGHPQVRTPNLDRLAARGVRFTRAYAQFPLCSPSRVSMLSGLRPDTTGVHDLQTDFRTIHPDLVTLPQMFRRAGYVSARVGKIYHYGNPGQIGTPGLDDPASWDHTVNPRGIDKDEEPMLTNFTPQRQGFGSALAYYASPAPDEAHTDGKVASETIALLEQHRDRPFFLAAGFYRPHCPFIAPAKYFSLYPLEDVRLPPPIPRPADVPSPAWFTNPPHWGLDQQQQRLTLRAYYASISFLDANVGRVLDALERLGLADNTIVVFVSDHGYHLGDRGQWMKQTLFERSTRAPLIIAGPGVAARGAASPRIVEFLDIYPTLAALARLTPPAGLHGRSLGPLLADPQAPWDHPAVSQVRRGAVPQTFMGYTIRTGRWRYTEWDGGARGTELYDAEADPDELRNLAADPAHRATVTDLQRRLRQMIADGVRRH</sequence>
<comment type="similarity">
    <text evidence="2">Belongs to the sulfatase family.</text>
</comment>
<keyword evidence="5 9" id="KW-0378">Hydrolase</keyword>
<keyword evidence="4 7" id="KW-0732">Signal</keyword>
<dbReference type="Proteomes" id="UP000076079">
    <property type="component" value="Chromosome"/>
</dbReference>
<dbReference type="InterPro" id="IPR035874">
    <property type="entry name" value="IDS"/>
</dbReference>
<name>A0A143PEM9_LUTPR</name>
<evidence type="ECO:0000256" key="3">
    <source>
        <dbReference type="ARBA" id="ARBA00022723"/>
    </source>
</evidence>
<dbReference type="STRING" id="1855912.LuPra_00139"/>
<dbReference type="Gene3D" id="3.40.720.10">
    <property type="entry name" value="Alkaline Phosphatase, subunit A"/>
    <property type="match status" value="1"/>
</dbReference>